<dbReference type="GeneID" id="42307015"/>
<reference evidence="1 2" key="1">
    <citation type="submission" date="2016-10" db="EMBL/GenBank/DDBJ databases">
        <authorList>
            <person name="de Groot N.N."/>
        </authorList>
    </citation>
    <scope>NUCLEOTIDE SEQUENCE [LARGE SCALE GENOMIC DNA]</scope>
    <source>
        <strain evidence="1 2">DSM 2895</strain>
    </source>
</reference>
<proteinExistence type="predicted"/>
<gene>
    <name evidence="1" type="ORF">SAMN04487909_1333</name>
</gene>
<accession>A0A1G8XSD0</accession>
<dbReference type="SUPFAM" id="SSF49695">
    <property type="entry name" value="gamma-Crystallin-like"/>
    <property type="match status" value="1"/>
</dbReference>
<dbReference type="Proteomes" id="UP000182836">
    <property type="component" value="Unassembled WGS sequence"/>
</dbReference>
<name>A0A1G8XSD0_ANEMI</name>
<dbReference type="EMBL" id="FNED01000033">
    <property type="protein sequence ID" value="SDJ93387.1"/>
    <property type="molecule type" value="Genomic_DNA"/>
</dbReference>
<evidence type="ECO:0000313" key="1">
    <source>
        <dbReference type="EMBL" id="SDJ93387.1"/>
    </source>
</evidence>
<protein>
    <submittedName>
        <fullName evidence="1">Uncharacterized protein</fullName>
    </submittedName>
</protein>
<evidence type="ECO:0000313" key="2">
    <source>
        <dbReference type="Proteomes" id="UP000182836"/>
    </source>
</evidence>
<sequence>MKKATIGRVQRRRRVGIRQAVPTVSLFADPNFAGRRLRFRGNIGVRNLLDAFNFNDVLSSFELDGDDVTLVLFENVNYGGRPVVFRTARDVANLGVANLNFDNMTSSFVMVNRLLTDAEITAIQENARAPRGVAEVLRRTRPRRIVKKKIVKRRVR</sequence>
<dbReference type="RefSeq" id="WP_235356726.1">
    <property type="nucleotide sequence ID" value="NZ_BJOA01000115.1"/>
</dbReference>
<organism evidence="1 2">
    <name type="scientific">Aneurinibacillus migulanus</name>
    <name type="common">Bacillus migulanus</name>
    <dbReference type="NCBI Taxonomy" id="47500"/>
    <lineage>
        <taxon>Bacteria</taxon>
        <taxon>Bacillati</taxon>
        <taxon>Bacillota</taxon>
        <taxon>Bacilli</taxon>
        <taxon>Bacillales</taxon>
        <taxon>Paenibacillaceae</taxon>
        <taxon>Aneurinibacillus group</taxon>
        <taxon>Aneurinibacillus</taxon>
    </lineage>
</organism>
<dbReference type="InterPro" id="IPR011024">
    <property type="entry name" value="G_crystallin-like"/>
</dbReference>
<dbReference type="Gene3D" id="2.60.20.10">
    <property type="entry name" value="Crystallins"/>
    <property type="match status" value="1"/>
</dbReference>
<dbReference type="AlphaFoldDB" id="A0A1G8XSD0"/>